<reference evidence="11 12" key="1">
    <citation type="journal article" date="2008" name="J. Microbiol.">
        <title>Molecular and phylogenetic characterization of Spodoptera litura granulovirus.</title>
        <authorList>
            <person name="Wang Y."/>
            <person name="Choi J.Y."/>
            <person name="Roh J.Y."/>
            <person name="Woo S.D."/>
            <person name="Jin B.R."/>
            <person name="Je Y.H."/>
        </authorList>
    </citation>
    <scope>NUCLEOTIDE SEQUENCE [LARGE SCALE GENOMIC DNA]</scope>
    <source>
        <strain evidence="11">SlGV-K1</strain>
    </source>
</reference>
<accession>A5IZL5</accession>
<dbReference type="OrthoDB" id="8860at10239"/>
<keyword evidence="8 10" id="KW-0472">Membrane</keyword>
<keyword evidence="6" id="KW-0426">Late protein</keyword>
<keyword evidence="12" id="KW-1185">Reference proteome</keyword>
<keyword evidence="4" id="KW-0946">Virion</keyword>
<evidence type="ECO:0000256" key="1">
    <source>
        <dbReference type="ARBA" id="ARBA00004182"/>
    </source>
</evidence>
<dbReference type="GeneID" id="5184152"/>
<dbReference type="RefSeq" id="YP_001256964.1">
    <property type="nucleotide sequence ID" value="NC_009503.1"/>
</dbReference>
<evidence type="ECO:0000256" key="6">
    <source>
        <dbReference type="ARBA" id="ARBA00022921"/>
    </source>
</evidence>
<evidence type="ECO:0000256" key="5">
    <source>
        <dbReference type="ARBA" id="ARBA00022879"/>
    </source>
</evidence>
<keyword evidence="5" id="KW-0261">Viral envelope protein</keyword>
<keyword evidence="7 10" id="KW-1133">Transmembrane helix</keyword>
<evidence type="ECO:0000256" key="2">
    <source>
        <dbReference type="ARBA" id="ARBA00008534"/>
    </source>
</evidence>
<dbReference type="KEGG" id="vg:5184152"/>
<evidence type="ECO:0000256" key="8">
    <source>
        <dbReference type="ARBA" id="ARBA00023136"/>
    </source>
</evidence>
<keyword evidence="3 10" id="KW-0812">Transmembrane</keyword>
<name>A5IZL5_9BBAC</name>
<keyword evidence="9" id="KW-0325">Glycoprotein</keyword>
<dbReference type="GO" id="GO:0055036">
    <property type="term" value="C:virion membrane"/>
    <property type="evidence" value="ECO:0007669"/>
    <property type="project" value="UniProtKB-SubCell"/>
</dbReference>
<evidence type="ECO:0000313" key="11">
    <source>
        <dbReference type="EMBL" id="ABQ51956.1"/>
    </source>
</evidence>
<comment type="subcellular location">
    <subcellularLocation>
        <location evidence="1">Virion membrane</location>
    </subcellularLocation>
</comment>
<evidence type="ECO:0000256" key="9">
    <source>
        <dbReference type="ARBA" id="ARBA00023180"/>
    </source>
</evidence>
<organism evidence="11 12">
    <name type="scientific">Spodoptera litura granulovirus</name>
    <dbReference type="NCBI Taxonomy" id="359919"/>
    <lineage>
        <taxon>Viruses</taxon>
        <taxon>Viruses incertae sedis</taxon>
        <taxon>Naldaviricetes</taxon>
        <taxon>Lefavirales</taxon>
        <taxon>Baculoviridae</taxon>
        <taxon>Betabaculovirus</taxon>
        <taxon>Betabaculovirus spliturae</taxon>
    </lineage>
</organism>
<gene>
    <name evidence="11" type="primary">odv-e56</name>
    <name evidence="11" type="ORF">SlGVgp013</name>
</gene>
<sequence>MSFFRNLRRTDKIYPNNNAFVTDFYTYVNPTIPSGFNFGNPTTTNIGSNRFVPSYDINGNVVTNSNMNTIFRNNDVSGLRNVFPNTNNNQINGLGGLRRADNIPDATVNSLEMRKNSVRNSHPETATRSREGVEQALNRNPRLYDYFKSAVGLTMAGAFIYFTINAADLIGSIVNAMNRTGGSWLLSGNNGADNMNNIEKCVLRYRSCGVALADYIEEACYDPHDNSYLDPLLTISEAQIICQGYNQNAEGTVCRASNSNANPDSPQYYDPSDLAVSQAIFCVEPYDLADLIADLGLDGLLGENGLLTNSSNSFNKSSGSLSENLMTLLYVIGAVVLLVFIGYVIIKMLNRPQQQQPPPPPPPRT</sequence>
<evidence type="ECO:0000256" key="10">
    <source>
        <dbReference type="SAM" id="Phobius"/>
    </source>
</evidence>
<evidence type="ECO:0000256" key="7">
    <source>
        <dbReference type="ARBA" id="ARBA00022989"/>
    </source>
</evidence>
<evidence type="ECO:0000313" key="12">
    <source>
        <dbReference type="Proteomes" id="UP000202782"/>
    </source>
</evidence>
<dbReference type="Proteomes" id="UP000202782">
    <property type="component" value="Segment"/>
</dbReference>
<evidence type="ECO:0000256" key="3">
    <source>
        <dbReference type="ARBA" id="ARBA00022692"/>
    </source>
</evidence>
<proteinExistence type="inferred from homology"/>
<dbReference type="GO" id="GO:0019031">
    <property type="term" value="C:viral envelope"/>
    <property type="evidence" value="ECO:0007669"/>
    <property type="project" value="UniProtKB-KW"/>
</dbReference>
<dbReference type="InterPro" id="IPR006733">
    <property type="entry name" value="Baculo_ODV-E56"/>
</dbReference>
<dbReference type="Pfam" id="PF04639">
    <property type="entry name" value="Baculo_E56"/>
    <property type="match status" value="1"/>
</dbReference>
<feature type="transmembrane region" description="Helical" evidence="10">
    <location>
        <begin position="325"/>
        <end position="346"/>
    </location>
</feature>
<protein>
    <submittedName>
        <fullName evidence="11">Odv-e56</fullName>
    </submittedName>
</protein>
<dbReference type="EMBL" id="DQ288858">
    <property type="protein sequence ID" value="ABQ51956.1"/>
    <property type="molecule type" value="Genomic_DNA"/>
</dbReference>
<evidence type="ECO:0000256" key="4">
    <source>
        <dbReference type="ARBA" id="ARBA00022844"/>
    </source>
</evidence>
<comment type="similarity">
    <text evidence="2">Belongs to the baculoviridae E56 family.</text>
</comment>